<sequence>MSADNTAGPSVRLSTDAGRALWSSADLRSAVSDLRSGAPVDPALPALAGQERTSGGTRVRRRTSRALPAPEFDDGRDIVLPVRWFAVDPVLLYRLVRFYADTPSARPELATGAAAQRLRSDQLPMM</sequence>
<proteinExistence type="predicted"/>
<dbReference type="OrthoDB" id="3627672at2"/>
<keyword evidence="3" id="KW-1185">Reference proteome</keyword>
<feature type="region of interest" description="Disordered" evidence="1">
    <location>
        <begin position="35"/>
        <end position="63"/>
    </location>
</feature>
<accession>A0A318M3C2</accession>
<name>A0A318M3C2_9PSEU</name>
<gene>
    <name evidence="2" type="ORF">BA062_05955</name>
</gene>
<comment type="caution">
    <text evidence="2">The sequence shown here is derived from an EMBL/GenBank/DDBJ whole genome shotgun (WGS) entry which is preliminary data.</text>
</comment>
<evidence type="ECO:0000256" key="1">
    <source>
        <dbReference type="SAM" id="MobiDB-lite"/>
    </source>
</evidence>
<organism evidence="2 3">
    <name type="scientific">Prauserella flavalba</name>
    <dbReference type="NCBI Taxonomy" id="1477506"/>
    <lineage>
        <taxon>Bacteria</taxon>
        <taxon>Bacillati</taxon>
        <taxon>Actinomycetota</taxon>
        <taxon>Actinomycetes</taxon>
        <taxon>Pseudonocardiales</taxon>
        <taxon>Pseudonocardiaceae</taxon>
        <taxon>Prauserella</taxon>
    </lineage>
</organism>
<evidence type="ECO:0000313" key="2">
    <source>
        <dbReference type="EMBL" id="PXY37286.1"/>
    </source>
</evidence>
<evidence type="ECO:0000313" key="3">
    <source>
        <dbReference type="Proteomes" id="UP000247892"/>
    </source>
</evidence>
<dbReference type="Proteomes" id="UP000247892">
    <property type="component" value="Unassembled WGS sequence"/>
</dbReference>
<dbReference type="AlphaFoldDB" id="A0A318M3C2"/>
<reference evidence="2 3" key="1">
    <citation type="submission" date="2016-07" db="EMBL/GenBank/DDBJ databases">
        <title>Draft genome sequence of Prauserella sp. YIM 121212, isolated from alkaline soil.</title>
        <authorList>
            <person name="Ruckert C."/>
            <person name="Albersmeier A."/>
            <person name="Jiang C.-L."/>
            <person name="Jiang Y."/>
            <person name="Kalinowski J."/>
            <person name="Schneider O."/>
            <person name="Winkler A."/>
            <person name="Zotchev S.B."/>
        </authorList>
    </citation>
    <scope>NUCLEOTIDE SEQUENCE [LARGE SCALE GENOMIC DNA]</scope>
    <source>
        <strain evidence="2 3">YIM 121212</strain>
    </source>
</reference>
<dbReference type="RefSeq" id="WP_110335081.1">
    <property type="nucleotide sequence ID" value="NZ_MASU01000003.1"/>
</dbReference>
<dbReference type="EMBL" id="MASU01000003">
    <property type="protein sequence ID" value="PXY37286.1"/>
    <property type="molecule type" value="Genomic_DNA"/>
</dbReference>
<protein>
    <submittedName>
        <fullName evidence="2">Uncharacterized protein</fullName>
    </submittedName>
</protein>